<dbReference type="SUPFAM" id="SSF109604">
    <property type="entry name" value="HD-domain/PDEase-like"/>
    <property type="match status" value="1"/>
</dbReference>
<evidence type="ECO:0000313" key="4">
    <source>
        <dbReference type="Proteomes" id="UP000199064"/>
    </source>
</evidence>
<dbReference type="EMBL" id="FNSL01000001">
    <property type="protein sequence ID" value="SEB46174.1"/>
    <property type="molecule type" value="Genomic_DNA"/>
</dbReference>
<dbReference type="AlphaFoldDB" id="A0A1H4JIN0"/>
<dbReference type="Proteomes" id="UP000199064">
    <property type="component" value="Unassembled WGS sequence"/>
</dbReference>
<feature type="domain" description="HD" evidence="2">
    <location>
        <begin position="92"/>
        <end position="179"/>
    </location>
</feature>
<evidence type="ECO:0000313" key="3">
    <source>
        <dbReference type="EMBL" id="SEB46174.1"/>
    </source>
</evidence>
<dbReference type="InterPro" id="IPR006674">
    <property type="entry name" value="HD_domain"/>
</dbReference>
<dbReference type="RefSeq" id="WP_036541600.1">
    <property type="nucleotide sequence ID" value="NZ_FNSL01000001.1"/>
</dbReference>
<dbReference type="Gene3D" id="1.10.3210.10">
    <property type="entry name" value="Hypothetical protein af1432"/>
    <property type="match status" value="1"/>
</dbReference>
<dbReference type="Pfam" id="PF01966">
    <property type="entry name" value="HD"/>
    <property type="match status" value="1"/>
</dbReference>
<dbReference type="PANTHER" id="PTHR35569:SF1">
    <property type="entry name" value="CYANAMIDE HYDRATASE DDI2-RELATED"/>
    <property type="match status" value="1"/>
</dbReference>
<reference evidence="4" key="1">
    <citation type="submission" date="2016-10" db="EMBL/GenBank/DDBJ databases">
        <authorList>
            <person name="Varghese N."/>
            <person name="Submissions S."/>
        </authorList>
    </citation>
    <scope>NUCLEOTIDE SEQUENCE [LARGE SCALE GENOMIC DNA]</scope>
    <source>
        <strain evidence="4">ES.061</strain>
    </source>
</reference>
<gene>
    <name evidence="3" type="ORF">SAMN05216452_1417</name>
</gene>
<dbReference type="PANTHER" id="PTHR35569">
    <property type="entry name" value="CYANAMIDE HYDRATASE DDI2-RELATED"/>
    <property type="match status" value="1"/>
</dbReference>
<name>A0A1H4JIN0_9HYPH</name>
<keyword evidence="4" id="KW-1185">Reference proteome</keyword>
<organism evidence="3 4">
    <name type="scientific">Nitratireductor aquibiodomus</name>
    <dbReference type="NCBI Taxonomy" id="204799"/>
    <lineage>
        <taxon>Bacteria</taxon>
        <taxon>Pseudomonadati</taxon>
        <taxon>Pseudomonadota</taxon>
        <taxon>Alphaproteobacteria</taxon>
        <taxon>Hyphomicrobiales</taxon>
        <taxon>Phyllobacteriaceae</taxon>
        <taxon>Nitratireductor</taxon>
    </lineage>
</organism>
<evidence type="ECO:0000256" key="1">
    <source>
        <dbReference type="SAM" id="MobiDB-lite"/>
    </source>
</evidence>
<proteinExistence type="predicted"/>
<feature type="region of interest" description="Disordered" evidence="1">
    <location>
        <begin position="237"/>
        <end position="256"/>
    </location>
</feature>
<accession>A0A1H4JIN0</accession>
<evidence type="ECO:0000259" key="2">
    <source>
        <dbReference type="Pfam" id="PF01966"/>
    </source>
</evidence>
<protein>
    <submittedName>
        <fullName evidence="3">HD domain-containing protein</fullName>
    </submittedName>
</protein>
<sequence length="256" mass="27553">MTQSQHPKNAAMGTLAWGHGMDGTLSSGEKIRLIGNLAFVQVHAALDTVRHRLGLLTPAPVSLDALMPPQTALVEDALQLATETHRDALLFHSWRTYLFGTLIAAHERLDHDPALFFAAAILHDIGLTERHEPPVCTRCFALSGGERAHDHLCAKGHGAKVGRKVGDAIALHLNGWVSARAHGAEAHLVSRGAVCDLFGAGRRRIAPASLAKVLERFPRDGVIEALRFETAEHRRGTRPALMTGLSGGKAPAEPFE</sequence>